<evidence type="ECO:0000313" key="3">
    <source>
        <dbReference type="Proteomes" id="UP000242715"/>
    </source>
</evidence>
<sequence>MDSMALLKDGIGIVECDVKVIQTTEKKKRGRKSNAEKKEALRKMLENDDDDGNVDDVAVAPSSGKKKTDKEVETGECSFSSFDVSVRKSNVKKKKENRGRKRKIIFHENDAVKEKKKDNRGRKRKIILDNVVKKKDNRGRKKKIVLDDVVKKKDNRGRKRKIIISNSEDDEQEEEENGGFVKKEKKELYGRKRKMDNNSKGGYALRSVETMKLETKIDDRDVVLSKYMIEYLLPYLRQMDLQQMDEKDIEANILGISVSEINIKVADCSKDEIAYW</sequence>
<feature type="compositionally biased region" description="Basic and acidic residues" evidence="1">
    <location>
        <begin position="33"/>
        <end position="46"/>
    </location>
</feature>
<name>A0A2Z6NSR1_TRISU</name>
<accession>A0A2Z6NSR1</accession>
<gene>
    <name evidence="2" type="ORF">TSUD_242880</name>
</gene>
<feature type="region of interest" description="Disordered" evidence="1">
    <location>
        <begin position="88"/>
        <end position="132"/>
    </location>
</feature>
<dbReference type="AlphaFoldDB" id="A0A2Z6NSR1"/>
<feature type="compositionally biased region" description="Basic residues" evidence="1">
    <location>
        <begin position="89"/>
        <end position="104"/>
    </location>
</feature>
<proteinExistence type="predicted"/>
<dbReference type="EMBL" id="DF974295">
    <property type="protein sequence ID" value="GAU47238.1"/>
    <property type="molecule type" value="Genomic_DNA"/>
</dbReference>
<evidence type="ECO:0000256" key="1">
    <source>
        <dbReference type="SAM" id="MobiDB-lite"/>
    </source>
</evidence>
<keyword evidence="3" id="KW-1185">Reference proteome</keyword>
<organism evidence="2 3">
    <name type="scientific">Trifolium subterraneum</name>
    <name type="common">Subterranean clover</name>
    <dbReference type="NCBI Taxonomy" id="3900"/>
    <lineage>
        <taxon>Eukaryota</taxon>
        <taxon>Viridiplantae</taxon>
        <taxon>Streptophyta</taxon>
        <taxon>Embryophyta</taxon>
        <taxon>Tracheophyta</taxon>
        <taxon>Spermatophyta</taxon>
        <taxon>Magnoliopsida</taxon>
        <taxon>eudicotyledons</taxon>
        <taxon>Gunneridae</taxon>
        <taxon>Pentapetalae</taxon>
        <taxon>rosids</taxon>
        <taxon>fabids</taxon>
        <taxon>Fabales</taxon>
        <taxon>Fabaceae</taxon>
        <taxon>Papilionoideae</taxon>
        <taxon>50 kb inversion clade</taxon>
        <taxon>NPAAA clade</taxon>
        <taxon>Hologalegina</taxon>
        <taxon>IRL clade</taxon>
        <taxon>Trifolieae</taxon>
        <taxon>Trifolium</taxon>
    </lineage>
</organism>
<protein>
    <submittedName>
        <fullName evidence="2">Uncharacterized protein</fullName>
    </submittedName>
</protein>
<dbReference type="OrthoDB" id="1727611at2759"/>
<feature type="region of interest" description="Disordered" evidence="1">
    <location>
        <begin position="23"/>
        <end position="73"/>
    </location>
</feature>
<feature type="compositionally biased region" description="Basic and acidic residues" evidence="1">
    <location>
        <begin position="105"/>
        <end position="117"/>
    </location>
</feature>
<reference evidence="3" key="1">
    <citation type="journal article" date="2017" name="Front. Plant Sci.">
        <title>Climate Clever Clovers: New Paradigm to Reduce the Environmental Footprint of Ruminants by Breeding Low Methanogenic Forages Utilizing Haplotype Variation.</title>
        <authorList>
            <person name="Kaur P."/>
            <person name="Appels R."/>
            <person name="Bayer P.E."/>
            <person name="Keeble-Gagnere G."/>
            <person name="Wang J."/>
            <person name="Hirakawa H."/>
            <person name="Shirasawa K."/>
            <person name="Vercoe P."/>
            <person name="Stefanova K."/>
            <person name="Durmic Z."/>
            <person name="Nichols P."/>
            <person name="Revell C."/>
            <person name="Isobe S.N."/>
            <person name="Edwards D."/>
            <person name="Erskine W."/>
        </authorList>
    </citation>
    <scope>NUCLEOTIDE SEQUENCE [LARGE SCALE GENOMIC DNA]</scope>
    <source>
        <strain evidence="3">cv. Daliak</strain>
    </source>
</reference>
<dbReference type="Proteomes" id="UP000242715">
    <property type="component" value="Unassembled WGS sequence"/>
</dbReference>
<evidence type="ECO:0000313" key="2">
    <source>
        <dbReference type="EMBL" id="GAU47238.1"/>
    </source>
</evidence>